<evidence type="ECO:0000256" key="1">
    <source>
        <dbReference type="SAM" id="Phobius"/>
    </source>
</evidence>
<keyword evidence="1" id="KW-1133">Transmembrane helix</keyword>
<sequence>MASLFRKGTISKVTLNVSILAFNIFVLMVLIPHSTCVCSVNPSLFINILVNFFDKIL</sequence>
<name>A0A183JEJ5_9TREM</name>
<dbReference type="Proteomes" id="UP000279833">
    <property type="component" value="Unassembled WGS sequence"/>
</dbReference>
<feature type="transmembrane region" description="Helical" evidence="1">
    <location>
        <begin position="12"/>
        <end position="31"/>
    </location>
</feature>
<evidence type="ECO:0000313" key="4">
    <source>
        <dbReference type="WBParaSite" id="SCUD_0000110801-mRNA-1"/>
    </source>
</evidence>
<gene>
    <name evidence="2" type="ORF">SCUD_LOCUS1109</name>
</gene>
<protein>
    <submittedName>
        <fullName evidence="2 4">Uncharacterized protein</fullName>
    </submittedName>
</protein>
<dbReference type="WBParaSite" id="SCUD_0000110801-mRNA-1">
    <property type="protein sequence ID" value="SCUD_0000110801-mRNA-1"/>
    <property type="gene ID" value="SCUD_0000110801"/>
</dbReference>
<keyword evidence="1" id="KW-0812">Transmembrane</keyword>
<evidence type="ECO:0000313" key="3">
    <source>
        <dbReference type="Proteomes" id="UP000279833"/>
    </source>
</evidence>
<reference evidence="4" key="1">
    <citation type="submission" date="2016-06" db="UniProtKB">
        <authorList>
            <consortium name="WormBaseParasite"/>
        </authorList>
    </citation>
    <scope>IDENTIFICATION</scope>
</reference>
<proteinExistence type="predicted"/>
<keyword evidence="3" id="KW-1185">Reference proteome</keyword>
<accession>A0A183JEJ5</accession>
<keyword evidence="1" id="KW-0472">Membrane</keyword>
<evidence type="ECO:0000313" key="2">
    <source>
        <dbReference type="EMBL" id="VDO65645.1"/>
    </source>
</evidence>
<dbReference type="AlphaFoldDB" id="A0A183JEJ5"/>
<dbReference type="EMBL" id="UZAK01000857">
    <property type="protein sequence ID" value="VDO65645.1"/>
    <property type="molecule type" value="Genomic_DNA"/>
</dbReference>
<organism evidence="4">
    <name type="scientific">Schistosoma curassoni</name>
    <dbReference type="NCBI Taxonomy" id="6186"/>
    <lineage>
        <taxon>Eukaryota</taxon>
        <taxon>Metazoa</taxon>
        <taxon>Spiralia</taxon>
        <taxon>Lophotrochozoa</taxon>
        <taxon>Platyhelminthes</taxon>
        <taxon>Trematoda</taxon>
        <taxon>Digenea</taxon>
        <taxon>Strigeidida</taxon>
        <taxon>Schistosomatoidea</taxon>
        <taxon>Schistosomatidae</taxon>
        <taxon>Schistosoma</taxon>
    </lineage>
</organism>
<reference evidence="2 3" key="2">
    <citation type="submission" date="2018-11" db="EMBL/GenBank/DDBJ databases">
        <authorList>
            <consortium name="Pathogen Informatics"/>
        </authorList>
    </citation>
    <scope>NUCLEOTIDE SEQUENCE [LARGE SCALE GENOMIC DNA]</scope>
    <source>
        <strain evidence="2">Dakar</strain>
        <strain evidence="3">Dakar, Senegal</strain>
    </source>
</reference>